<keyword evidence="3" id="KW-1185">Reference proteome</keyword>
<accession>A0A1E8CGM9</accession>
<feature type="transmembrane region" description="Helical" evidence="1">
    <location>
        <begin position="6"/>
        <end position="26"/>
    </location>
</feature>
<dbReference type="AlphaFoldDB" id="A0A1E8CGM9"/>
<gene>
    <name evidence="2" type="ORF">PHACT_12480</name>
</gene>
<sequence length="83" mass="9167">MIAEINPAYIATIGLLLDIAGVWFIFKFDLGKGIPVFNSDGTEHMIGQGSSSDRRTWKKRLAGSGIWLITVGFTLQIIALWMP</sequence>
<protein>
    <submittedName>
        <fullName evidence="2">Uncharacterized protein</fullName>
    </submittedName>
</protein>
<comment type="caution">
    <text evidence="2">The sequence shown here is derived from an EMBL/GenBank/DDBJ whole genome shotgun (WGS) entry which is preliminary data.</text>
</comment>
<dbReference type="Proteomes" id="UP000175669">
    <property type="component" value="Unassembled WGS sequence"/>
</dbReference>
<organism evidence="2 3">
    <name type="scientific">Pseudohongiella acticola</name>
    <dbReference type="NCBI Taxonomy" id="1524254"/>
    <lineage>
        <taxon>Bacteria</taxon>
        <taxon>Pseudomonadati</taxon>
        <taxon>Pseudomonadota</taxon>
        <taxon>Gammaproteobacteria</taxon>
        <taxon>Pseudomonadales</taxon>
        <taxon>Pseudohongiellaceae</taxon>
        <taxon>Pseudohongiella</taxon>
    </lineage>
</organism>
<dbReference type="STRING" id="1524254.PHACT_12480"/>
<keyword evidence="1" id="KW-0472">Membrane</keyword>
<evidence type="ECO:0000313" key="2">
    <source>
        <dbReference type="EMBL" id="OFE11367.1"/>
    </source>
</evidence>
<dbReference type="RefSeq" id="WP_070118542.1">
    <property type="nucleotide sequence ID" value="NZ_MASR01000002.1"/>
</dbReference>
<evidence type="ECO:0000313" key="3">
    <source>
        <dbReference type="Proteomes" id="UP000175669"/>
    </source>
</evidence>
<reference evidence="3" key="1">
    <citation type="submission" date="2016-07" db="EMBL/GenBank/DDBJ databases">
        <authorList>
            <person name="Florea S."/>
            <person name="Webb J.S."/>
            <person name="Jaromczyk J."/>
            <person name="Schardl C.L."/>
        </authorList>
    </citation>
    <scope>NUCLEOTIDE SEQUENCE [LARGE SCALE GENOMIC DNA]</scope>
    <source>
        <strain evidence="3">KCTC 42131</strain>
    </source>
</reference>
<proteinExistence type="predicted"/>
<dbReference type="EMBL" id="MASR01000002">
    <property type="protein sequence ID" value="OFE11367.1"/>
    <property type="molecule type" value="Genomic_DNA"/>
</dbReference>
<keyword evidence="1" id="KW-1133">Transmembrane helix</keyword>
<feature type="transmembrane region" description="Helical" evidence="1">
    <location>
        <begin position="61"/>
        <end position="82"/>
    </location>
</feature>
<evidence type="ECO:0000256" key="1">
    <source>
        <dbReference type="SAM" id="Phobius"/>
    </source>
</evidence>
<name>A0A1E8CGM9_9GAMM</name>
<keyword evidence="1" id="KW-0812">Transmembrane</keyword>